<dbReference type="PROSITE" id="PS51257">
    <property type="entry name" value="PROKAR_LIPOPROTEIN"/>
    <property type="match status" value="1"/>
</dbReference>
<name>A0ABU3PUI1_9ACTN</name>
<keyword evidence="4" id="KW-1185">Reference proteome</keyword>
<proteinExistence type="predicted"/>
<gene>
    <name evidence="3" type="ORF">RDV89_07105</name>
</gene>
<dbReference type="InterPro" id="IPR011047">
    <property type="entry name" value="Quinoprotein_ADH-like_sf"/>
</dbReference>
<keyword evidence="1" id="KW-0812">Transmembrane</keyword>
<dbReference type="Gene3D" id="2.130.10.10">
    <property type="entry name" value="YVTN repeat-like/Quinoprotein amine dehydrogenase"/>
    <property type="match status" value="1"/>
</dbReference>
<dbReference type="RefSeq" id="WP_315732704.1">
    <property type="nucleotide sequence ID" value="NZ_JAVYII010000003.1"/>
</dbReference>
<evidence type="ECO:0000259" key="2">
    <source>
        <dbReference type="Pfam" id="PF13360"/>
    </source>
</evidence>
<dbReference type="SUPFAM" id="SSF50998">
    <property type="entry name" value="Quinoprotein alcohol dehydrogenase-like"/>
    <property type="match status" value="1"/>
</dbReference>
<feature type="transmembrane region" description="Helical" evidence="1">
    <location>
        <begin position="14"/>
        <end position="33"/>
    </location>
</feature>
<organism evidence="3 4">
    <name type="scientific">Nocardioides imazamoxiresistens</name>
    <dbReference type="NCBI Taxonomy" id="3231893"/>
    <lineage>
        <taxon>Bacteria</taxon>
        <taxon>Bacillati</taxon>
        <taxon>Actinomycetota</taxon>
        <taxon>Actinomycetes</taxon>
        <taxon>Propionibacteriales</taxon>
        <taxon>Nocardioidaceae</taxon>
        <taxon>Nocardioides</taxon>
    </lineage>
</organism>
<feature type="transmembrane region" description="Helical" evidence="1">
    <location>
        <begin position="67"/>
        <end position="86"/>
    </location>
</feature>
<protein>
    <submittedName>
        <fullName evidence="3">PQQ-binding-like beta-propeller repeat protein</fullName>
    </submittedName>
</protein>
<dbReference type="InterPro" id="IPR015943">
    <property type="entry name" value="WD40/YVTN_repeat-like_dom_sf"/>
</dbReference>
<dbReference type="InterPro" id="IPR002372">
    <property type="entry name" value="PQQ_rpt_dom"/>
</dbReference>
<reference evidence="3 4" key="1">
    <citation type="submission" date="2023-08" db="EMBL/GenBank/DDBJ databases">
        <title>Nocardioides seae sp. nov., a bacterium isolated from a soil.</title>
        <authorList>
            <person name="Wang X."/>
        </authorList>
    </citation>
    <scope>NUCLEOTIDE SEQUENCE [LARGE SCALE GENOMIC DNA]</scope>
    <source>
        <strain evidence="3 4">YZH12</strain>
    </source>
</reference>
<evidence type="ECO:0000256" key="1">
    <source>
        <dbReference type="SAM" id="Phobius"/>
    </source>
</evidence>
<dbReference type="PANTHER" id="PTHR34512">
    <property type="entry name" value="CELL SURFACE PROTEIN"/>
    <property type="match status" value="1"/>
</dbReference>
<feature type="domain" description="Pyrrolo-quinoline quinone repeat" evidence="2">
    <location>
        <begin position="89"/>
        <end position="189"/>
    </location>
</feature>
<feature type="transmembrane region" description="Helical" evidence="1">
    <location>
        <begin position="39"/>
        <end position="60"/>
    </location>
</feature>
<dbReference type="Proteomes" id="UP001268542">
    <property type="component" value="Unassembled WGS sequence"/>
</dbReference>
<accession>A0ABU3PUI1</accession>
<evidence type="ECO:0000313" key="4">
    <source>
        <dbReference type="Proteomes" id="UP001268542"/>
    </source>
</evidence>
<comment type="caution">
    <text evidence="3">The sequence shown here is derived from an EMBL/GenBank/DDBJ whole genome shotgun (WGS) entry which is preliminary data.</text>
</comment>
<evidence type="ECO:0000313" key="3">
    <source>
        <dbReference type="EMBL" id="MDT9592829.1"/>
    </source>
</evidence>
<dbReference type="Pfam" id="PF13360">
    <property type="entry name" value="PQQ_2"/>
    <property type="match status" value="1"/>
</dbReference>
<keyword evidence="1" id="KW-0472">Membrane</keyword>
<sequence>MTDGDRGAARASQLAGWCTVLAVGAVTAVACLLRGGPVAVYLIGAGVTAAAGTALAVLGLRGRPRAASVGVVVLAAVASVVVPWHLAQAARTGDALWSLDTAGPAQDVRVHSSGLLFADQDGLHAVDRADGRVLWSATGPAPVGGFDVAADGHVLVRFAGTDGLREAVWLSPAGDELWRHVAGPTDDGPAAGGQVVVEHEAYARPVAAADGVLVVVACGPAARSCSYVGIGPDGRQVWSRPGAPWSGVGSGAPSTNAPVHVARVGHPALPRVAVVAAPDSPSPAERPAGTRVPAEIVDAADGASVADLEIQDVVAVVGDLVVHDAGPATTAGRCRLDAVDAEGVLTWTSEPPCLIEGVTAGDRYLHADGPSGSVVVDATTGRWAEIAGSGGDAVPGDDVVLRRAGAHVEGLDPATGRQLWRRPLSDPAHVPTLTSGHGAAVLLSPAGRSSNPFLAAVEAAPGAAAVLVLEDRTGAVTAGLTTTETIWSTTPTGPGQAAVAMLDRIVLLGDQDT</sequence>
<keyword evidence="1" id="KW-1133">Transmembrane helix</keyword>
<dbReference type="EMBL" id="JAVYII010000003">
    <property type="protein sequence ID" value="MDT9592829.1"/>
    <property type="molecule type" value="Genomic_DNA"/>
</dbReference>
<dbReference type="PANTHER" id="PTHR34512:SF30">
    <property type="entry name" value="OUTER MEMBRANE PROTEIN ASSEMBLY FACTOR BAMB"/>
    <property type="match status" value="1"/>
</dbReference>